<evidence type="ECO:0000313" key="10">
    <source>
        <dbReference type="EMBL" id="SKA57878.1"/>
    </source>
</evidence>
<dbReference type="RefSeq" id="WP_078927908.1">
    <property type="nucleotide sequence ID" value="NZ_FUXX01000003.1"/>
</dbReference>
<accession>A0A1T4UZ30</accession>
<dbReference type="Pfam" id="PF00474">
    <property type="entry name" value="SSF"/>
    <property type="match status" value="1"/>
</dbReference>
<dbReference type="InterPro" id="IPR001734">
    <property type="entry name" value="Na/solute_symporter"/>
</dbReference>
<dbReference type="PROSITE" id="PS50283">
    <property type="entry name" value="NA_SOLUT_SYMP_3"/>
    <property type="match status" value="1"/>
</dbReference>
<feature type="transmembrane region" description="Helical" evidence="9">
    <location>
        <begin position="121"/>
        <end position="142"/>
    </location>
</feature>
<dbReference type="Gene3D" id="1.20.1730.10">
    <property type="entry name" value="Sodium/glucose cotransporter"/>
    <property type="match status" value="1"/>
</dbReference>
<keyword evidence="6 9" id="KW-1133">Transmembrane helix</keyword>
<feature type="transmembrane region" description="Helical" evidence="9">
    <location>
        <begin position="460"/>
        <end position="478"/>
    </location>
</feature>
<feature type="transmembrane region" description="Helical" evidence="9">
    <location>
        <begin position="67"/>
        <end position="92"/>
    </location>
</feature>
<dbReference type="GO" id="GO:0015081">
    <property type="term" value="F:sodium ion transmembrane transporter activity"/>
    <property type="evidence" value="ECO:0007669"/>
    <property type="project" value="InterPro"/>
</dbReference>
<keyword evidence="4 9" id="KW-0812">Transmembrane</keyword>
<dbReference type="GO" id="GO:0036376">
    <property type="term" value="P:sodium ion export across plasma membrane"/>
    <property type="evidence" value="ECO:0007669"/>
    <property type="project" value="InterPro"/>
</dbReference>
<keyword evidence="7 9" id="KW-0472">Membrane</keyword>
<dbReference type="InterPro" id="IPR050277">
    <property type="entry name" value="Sodium:Solute_Symporter"/>
</dbReference>
<dbReference type="Proteomes" id="UP000242432">
    <property type="component" value="Unassembled WGS sequence"/>
</dbReference>
<reference evidence="11" key="1">
    <citation type="submission" date="2017-02" db="EMBL/GenBank/DDBJ databases">
        <authorList>
            <person name="Varghese N."/>
            <person name="Submissions S."/>
        </authorList>
    </citation>
    <scope>NUCLEOTIDE SEQUENCE [LARGE SCALE GENOMIC DNA]</scope>
    <source>
        <strain evidence="11">DSM 3072</strain>
    </source>
</reference>
<evidence type="ECO:0000256" key="2">
    <source>
        <dbReference type="ARBA" id="ARBA00006434"/>
    </source>
</evidence>
<sequence>MTLVPVLVFLALMIMIGVYAKKDLNKAENFKKEYFVANRSLGGIVLAMTLVATYGSVSSFISGPGVAWNLGFGWVVFAAPQIITGFLLLGLIGKRLACIGRKIEAYTIIDVIHYRYANKSLTLLLSIVLLIFFTAMVVGQFIGGAQIFTAITGLDYKLGLLIFASVTVIYTSSGFKAVVLTDTLCAFLMITGMITLGYVIIKDGGGLANIMEVIRNTNVGEDGISANLKVTANGALPYSLLFSAWLLVGFYTVALPQSAVRALSYKTTGDLHMAMFVATVVCGALMIGMTLLGVLSRGVIQQLPENGTDAVIPVLIATHMHPILAGITIIGPLAATMSTVSSLLISASSAVVSDIYSQLNDKKEDKKDKISANNKFVTIFITSFIGFIAILLAMYPQDIVVWVNLFAFGGLESAFLWPLVLGLFWKKMNAGGALLGIIFGLGIYTMCMATGFKFMSFHNIVIGTACGLVFSIIGSYIFPDTAKERLKVFFPHKI</sequence>
<dbReference type="InterPro" id="IPR038377">
    <property type="entry name" value="Na/Glc_symporter_sf"/>
</dbReference>
<dbReference type="AlphaFoldDB" id="A0A1T4UZ30"/>
<dbReference type="EMBL" id="FUXX01000003">
    <property type="protein sequence ID" value="SKA57878.1"/>
    <property type="molecule type" value="Genomic_DNA"/>
</dbReference>
<dbReference type="GO" id="GO:0005886">
    <property type="term" value="C:plasma membrane"/>
    <property type="evidence" value="ECO:0007669"/>
    <property type="project" value="TreeGrafter"/>
</dbReference>
<feature type="transmembrane region" description="Helical" evidence="9">
    <location>
        <begin position="323"/>
        <end position="356"/>
    </location>
</feature>
<dbReference type="PANTHER" id="PTHR48086:SF4">
    <property type="entry name" value="SODIUM_PANTOTHENATE SYMPORTER"/>
    <property type="match status" value="1"/>
</dbReference>
<keyword evidence="5" id="KW-0769">Symport</keyword>
<evidence type="ECO:0000256" key="9">
    <source>
        <dbReference type="SAM" id="Phobius"/>
    </source>
</evidence>
<feature type="transmembrane region" description="Helical" evidence="9">
    <location>
        <begin position="6"/>
        <end position="21"/>
    </location>
</feature>
<organism evidence="10 11">
    <name type="scientific">Succinivibrio dextrinosolvens DSM 3072</name>
    <dbReference type="NCBI Taxonomy" id="1123324"/>
    <lineage>
        <taxon>Bacteria</taxon>
        <taxon>Pseudomonadati</taxon>
        <taxon>Pseudomonadota</taxon>
        <taxon>Gammaproteobacteria</taxon>
        <taxon>Aeromonadales</taxon>
        <taxon>Succinivibrionaceae</taxon>
        <taxon>Succinivibrio</taxon>
    </lineage>
</organism>
<evidence type="ECO:0000256" key="4">
    <source>
        <dbReference type="ARBA" id="ARBA00022692"/>
    </source>
</evidence>
<keyword evidence="3" id="KW-0813">Transport</keyword>
<feature type="transmembrane region" description="Helical" evidence="9">
    <location>
        <begin position="148"/>
        <end position="170"/>
    </location>
</feature>
<comment type="similarity">
    <text evidence="2 8">Belongs to the sodium:solute symporter (SSF) (TC 2.A.21) family.</text>
</comment>
<dbReference type="GO" id="GO:0015233">
    <property type="term" value="F:pantothenate transmembrane transporter activity"/>
    <property type="evidence" value="ECO:0007669"/>
    <property type="project" value="InterPro"/>
</dbReference>
<evidence type="ECO:0000256" key="7">
    <source>
        <dbReference type="ARBA" id="ARBA00023136"/>
    </source>
</evidence>
<evidence type="ECO:0000256" key="1">
    <source>
        <dbReference type="ARBA" id="ARBA00004141"/>
    </source>
</evidence>
<evidence type="ECO:0000256" key="6">
    <source>
        <dbReference type="ARBA" id="ARBA00022989"/>
    </source>
</evidence>
<feature type="transmembrane region" description="Helical" evidence="9">
    <location>
        <begin position="401"/>
        <end position="425"/>
    </location>
</feature>
<dbReference type="NCBIfam" id="TIGR00813">
    <property type="entry name" value="sss"/>
    <property type="match status" value="1"/>
</dbReference>
<comment type="subcellular location">
    <subcellularLocation>
        <location evidence="1">Membrane</location>
        <topology evidence="1">Multi-pass membrane protein</topology>
    </subcellularLocation>
</comment>
<proteinExistence type="inferred from homology"/>
<dbReference type="NCBIfam" id="TIGR02119">
    <property type="entry name" value="panF"/>
    <property type="match status" value="1"/>
</dbReference>
<evidence type="ECO:0000256" key="5">
    <source>
        <dbReference type="ARBA" id="ARBA00022847"/>
    </source>
</evidence>
<dbReference type="InterPro" id="IPR011849">
    <property type="entry name" value="Na/pantothenate_symporter"/>
</dbReference>
<evidence type="ECO:0000256" key="3">
    <source>
        <dbReference type="ARBA" id="ARBA00022448"/>
    </source>
</evidence>
<gene>
    <name evidence="10" type="ORF">SAMN02745213_00287</name>
</gene>
<feature type="transmembrane region" description="Helical" evidence="9">
    <location>
        <begin position="177"/>
        <end position="201"/>
    </location>
</feature>
<feature type="transmembrane region" description="Helical" evidence="9">
    <location>
        <begin position="235"/>
        <end position="254"/>
    </location>
</feature>
<feature type="transmembrane region" description="Helical" evidence="9">
    <location>
        <begin position="274"/>
        <end position="295"/>
    </location>
</feature>
<feature type="transmembrane region" description="Helical" evidence="9">
    <location>
        <begin position="432"/>
        <end position="454"/>
    </location>
</feature>
<dbReference type="GO" id="GO:0015293">
    <property type="term" value="F:symporter activity"/>
    <property type="evidence" value="ECO:0007669"/>
    <property type="project" value="UniProtKB-KW"/>
</dbReference>
<keyword evidence="11" id="KW-1185">Reference proteome</keyword>
<evidence type="ECO:0000313" key="11">
    <source>
        <dbReference type="Proteomes" id="UP000242432"/>
    </source>
</evidence>
<name>A0A1T4UZ30_9GAMM</name>
<feature type="transmembrane region" description="Helical" evidence="9">
    <location>
        <begin position="376"/>
        <end position="395"/>
    </location>
</feature>
<dbReference type="STRING" id="83771.SAMN02910357_01976"/>
<dbReference type="PANTHER" id="PTHR48086">
    <property type="entry name" value="SODIUM/PROLINE SYMPORTER-RELATED"/>
    <property type="match status" value="1"/>
</dbReference>
<feature type="transmembrane region" description="Helical" evidence="9">
    <location>
        <begin position="41"/>
        <end position="61"/>
    </location>
</feature>
<protein>
    <submittedName>
        <fullName evidence="10">Sodium/pantothenate symporter</fullName>
    </submittedName>
</protein>
<evidence type="ECO:0000256" key="8">
    <source>
        <dbReference type="RuleBase" id="RU362091"/>
    </source>
</evidence>